<dbReference type="OrthoDB" id="9795573at2"/>
<dbReference type="PANTHER" id="PTHR30349">
    <property type="entry name" value="PHAGE INTEGRASE-RELATED"/>
    <property type="match status" value="1"/>
</dbReference>
<evidence type="ECO:0000259" key="3">
    <source>
        <dbReference type="PROSITE" id="PS51898"/>
    </source>
</evidence>
<dbReference type="InterPro" id="IPR050090">
    <property type="entry name" value="Tyrosine_recombinase_XerCD"/>
</dbReference>
<dbReference type="GO" id="GO:0003677">
    <property type="term" value="F:DNA binding"/>
    <property type="evidence" value="ECO:0007669"/>
    <property type="project" value="InterPro"/>
</dbReference>
<dbReference type="CDD" id="cd00796">
    <property type="entry name" value="INT_Rci_Hp1_C"/>
    <property type="match status" value="1"/>
</dbReference>
<dbReference type="Pfam" id="PF00589">
    <property type="entry name" value="Phage_integrase"/>
    <property type="match status" value="1"/>
</dbReference>
<dbReference type="PROSITE" id="PS51898">
    <property type="entry name" value="TYR_RECOMBINASE"/>
    <property type="match status" value="1"/>
</dbReference>
<evidence type="ECO:0000256" key="2">
    <source>
        <dbReference type="ARBA" id="ARBA00023172"/>
    </source>
</evidence>
<dbReference type="SUPFAM" id="SSF56349">
    <property type="entry name" value="DNA breaking-rejoining enzymes"/>
    <property type="match status" value="1"/>
</dbReference>
<comment type="caution">
    <text evidence="4">The sequence shown here is derived from an EMBL/GenBank/DDBJ whole genome shotgun (WGS) entry which is preliminary data.</text>
</comment>
<dbReference type="InterPro" id="IPR011010">
    <property type="entry name" value="DNA_brk_join_enz"/>
</dbReference>
<dbReference type="PANTHER" id="PTHR30349:SF94">
    <property type="entry name" value="INTEGRASE_RECOMBINASE HI_1414-RELATED"/>
    <property type="match status" value="1"/>
</dbReference>
<dbReference type="GO" id="GO:0006310">
    <property type="term" value="P:DNA recombination"/>
    <property type="evidence" value="ECO:0007669"/>
    <property type="project" value="UniProtKB-KW"/>
</dbReference>
<keyword evidence="1" id="KW-0229">DNA integration</keyword>
<proteinExistence type="predicted"/>
<dbReference type="EMBL" id="QZEI01000009">
    <property type="protein sequence ID" value="RLV61015.1"/>
    <property type="molecule type" value="Genomic_DNA"/>
</dbReference>
<dbReference type="AlphaFoldDB" id="A0A3L8Q0C4"/>
<dbReference type="Proteomes" id="UP000281474">
    <property type="component" value="Unassembled WGS sequence"/>
</dbReference>
<dbReference type="InterPro" id="IPR002104">
    <property type="entry name" value="Integrase_catalytic"/>
</dbReference>
<keyword evidence="2" id="KW-0233">DNA recombination</keyword>
<evidence type="ECO:0000313" key="4">
    <source>
        <dbReference type="EMBL" id="RLV61015.1"/>
    </source>
</evidence>
<reference evidence="4 5" key="1">
    <citation type="submission" date="2018-09" db="EMBL/GenBank/DDBJ databases">
        <title>Phylogeny of the Shewanellaceae, and recommendation for two new genera, Pseudoshewanella and Parashewanella.</title>
        <authorList>
            <person name="Wang G."/>
        </authorList>
    </citation>
    <scope>NUCLEOTIDE SEQUENCE [LARGE SCALE GENOMIC DNA]</scope>
    <source>
        <strain evidence="4 5">C51</strain>
    </source>
</reference>
<dbReference type="GO" id="GO:0015074">
    <property type="term" value="P:DNA integration"/>
    <property type="evidence" value="ECO:0007669"/>
    <property type="project" value="UniProtKB-KW"/>
</dbReference>
<dbReference type="Gene3D" id="1.10.443.10">
    <property type="entry name" value="Intergrase catalytic core"/>
    <property type="match status" value="1"/>
</dbReference>
<evidence type="ECO:0000256" key="1">
    <source>
        <dbReference type="ARBA" id="ARBA00022908"/>
    </source>
</evidence>
<evidence type="ECO:0000313" key="5">
    <source>
        <dbReference type="Proteomes" id="UP000281474"/>
    </source>
</evidence>
<feature type="domain" description="Tyr recombinase" evidence="3">
    <location>
        <begin position="175"/>
        <end position="351"/>
    </location>
</feature>
<dbReference type="InterPro" id="IPR013762">
    <property type="entry name" value="Integrase-like_cat_sf"/>
</dbReference>
<dbReference type="RefSeq" id="WP_121837715.1">
    <property type="nucleotide sequence ID" value="NZ_ML014758.1"/>
</dbReference>
<gene>
    <name evidence="4" type="ORF">D5018_04015</name>
</gene>
<keyword evidence="5" id="KW-1185">Reference proteome</keyword>
<sequence length="355" mass="41079">MAFYRVEKRIRADGSPRYRCAVRVKNKGKIVFNESRTFIKKAAAEAWGKKRSQELTQHGVKAVCSQISLSELLDKYLNDNQIHLGDTKRYVLTKLKESELATLSITDIKAHHVVTYAKNRCATGVKGSTVMQQLSYLKWCMRLAKPNFGYEVSDECVNEAKIALYDQRVIFKAEKRSRRPTDNELEKIKARLVERQSYKCGKIPFIDILDFSILSCMRIGEVCSIRWEDVDKKQKAVMVRDRKDPRKKIGNHMMVPLIGGAWEIIQKQPKTDERIFPFNKRSVSKGFQDARTELGIKDLRYHDLRREGASRLLEKGYAIDEVAQVTGHKNINTLWQIYTDLFPNRLQDKENQTAS</sequence>
<accession>A0A3L8Q0C4</accession>
<protein>
    <submittedName>
        <fullName evidence="4">Site-specific integrase</fullName>
    </submittedName>
</protein>
<organism evidence="4 5">
    <name type="scientific">Parashewanella curva</name>
    <dbReference type="NCBI Taxonomy" id="2338552"/>
    <lineage>
        <taxon>Bacteria</taxon>
        <taxon>Pseudomonadati</taxon>
        <taxon>Pseudomonadota</taxon>
        <taxon>Gammaproteobacteria</taxon>
        <taxon>Alteromonadales</taxon>
        <taxon>Shewanellaceae</taxon>
        <taxon>Parashewanella</taxon>
    </lineage>
</organism>
<name>A0A3L8Q0C4_9GAMM</name>